<dbReference type="Proteomes" id="UP000055045">
    <property type="component" value="Unassembled WGS sequence"/>
</dbReference>
<organism evidence="2 3">
    <name type="scientific">Penicillium freii</name>
    <dbReference type="NCBI Taxonomy" id="48697"/>
    <lineage>
        <taxon>Eukaryota</taxon>
        <taxon>Fungi</taxon>
        <taxon>Dikarya</taxon>
        <taxon>Ascomycota</taxon>
        <taxon>Pezizomycotina</taxon>
        <taxon>Eurotiomycetes</taxon>
        <taxon>Eurotiomycetidae</taxon>
        <taxon>Eurotiales</taxon>
        <taxon>Aspergillaceae</taxon>
        <taxon>Penicillium</taxon>
    </lineage>
</organism>
<dbReference type="AlphaFoldDB" id="A0A101MHE7"/>
<evidence type="ECO:0000256" key="1">
    <source>
        <dbReference type="SAM" id="MobiDB-lite"/>
    </source>
</evidence>
<gene>
    <name evidence="2" type="ORF">ACN42_g6479</name>
</gene>
<keyword evidence="3" id="KW-1185">Reference proteome</keyword>
<comment type="caution">
    <text evidence="2">The sequence shown here is derived from an EMBL/GenBank/DDBJ whole genome shotgun (WGS) entry which is preliminary data.</text>
</comment>
<feature type="region of interest" description="Disordered" evidence="1">
    <location>
        <begin position="1"/>
        <end position="33"/>
    </location>
</feature>
<accession>A0A101MHE7</accession>
<evidence type="ECO:0000313" key="2">
    <source>
        <dbReference type="EMBL" id="KUM60634.1"/>
    </source>
</evidence>
<name>A0A101MHE7_PENFR</name>
<evidence type="ECO:0000313" key="3">
    <source>
        <dbReference type="Proteomes" id="UP000055045"/>
    </source>
</evidence>
<reference evidence="2 3" key="1">
    <citation type="submission" date="2015-10" db="EMBL/GenBank/DDBJ databases">
        <title>Genome sequencing of Penicillium freii.</title>
        <authorList>
            <person name="Nguyen H.D."/>
            <person name="Visagie C.M."/>
            <person name="Seifert K.A."/>
        </authorList>
    </citation>
    <scope>NUCLEOTIDE SEQUENCE [LARGE SCALE GENOMIC DNA]</scope>
    <source>
        <strain evidence="2 3">DAOM 242723</strain>
    </source>
</reference>
<dbReference type="EMBL" id="LLXE01000166">
    <property type="protein sequence ID" value="KUM60634.1"/>
    <property type="molecule type" value="Genomic_DNA"/>
</dbReference>
<feature type="compositionally biased region" description="Polar residues" evidence="1">
    <location>
        <begin position="1"/>
        <end position="20"/>
    </location>
</feature>
<proteinExistence type="predicted"/>
<sequence length="96" mass="10724">MLNTSGVSTRVDPNQLQNSWAPPLSFPDWQSQPPSLHPPPLLSFHFLPPLLFFSSSLASGQFTSSPPFFFGKNDSRYIIPPCSPNFFSHIATIRPH</sequence>
<protein>
    <submittedName>
        <fullName evidence="2">Uncharacterized protein</fullName>
    </submittedName>
</protein>